<dbReference type="PANTHER" id="PTHR43792:SF1">
    <property type="entry name" value="N-ACETYLTRANSFERASE DOMAIN-CONTAINING PROTEIN"/>
    <property type="match status" value="1"/>
</dbReference>
<dbReference type="Pfam" id="PF13302">
    <property type="entry name" value="Acetyltransf_3"/>
    <property type="match status" value="1"/>
</dbReference>
<dbReference type="OrthoDB" id="7852312at2"/>
<sequence>MNEINASRLEHRSLCHTDWPFFLDLNSDRRVMSFISDPLNEETIRLHYFEPRLQTWYKGCKHWLCLVISEKDTRKPMGITGFIERSEGIAEVGFILKPEYQGRGYGGESLKEIIKLAFTQYHYHKVVATVTSGNEASRRTLKRAGFQQEGTLRKSYYLNGRRQDDWLFGLLKEETGF</sequence>
<gene>
    <name evidence="2" type="ORF">SAMN05216522_10946</name>
</gene>
<dbReference type="SUPFAM" id="SSF55729">
    <property type="entry name" value="Acyl-CoA N-acyltransferases (Nat)"/>
    <property type="match status" value="1"/>
</dbReference>
<dbReference type="RefSeq" id="WP_092676913.1">
    <property type="nucleotide sequence ID" value="NZ_FOGC01000009.1"/>
</dbReference>
<dbReference type="InterPro" id="IPR051531">
    <property type="entry name" value="N-acetyltransferase"/>
</dbReference>
<evidence type="ECO:0000259" key="1">
    <source>
        <dbReference type="PROSITE" id="PS51186"/>
    </source>
</evidence>
<protein>
    <submittedName>
        <fullName evidence="2">Protein N-acetyltransferase, RimJ/RimL family</fullName>
    </submittedName>
</protein>
<accession>A0A1H9KAX9</accession>
<dbReference type="InterPro" id="IPR000182">
    <property type="entry name" value="GNAT_dom"/>
</dbReference>
<dbReference type="Gene3D" id="3.40.630.30">
    <property type="match status" value="1"/>
</dbReference>
<name>A0A1H9KAX9_9GAMM</name>
<keyword evidence="3" id="KW-1185">Reference proteome</keyword>
<dbReference type="Proteomes" id="UP000242515">
    <property type="component" value="Unassembled WGS sequence"/>
</dbReference>
<dbReference type="InterPro" id="IPR016181">
    <property type="entry name" value="Acyl_CoA_acyltransferase"/>
</dbReference>
<dbReference type="EMBL" id="FOGC01000009">
    <property type="protein sequence ID" value="SEQ96232.1"/>
    <property type="molecule type" value="Genomic_DNA"/>
</dbReference>
<dbReference type="PROSITE" id="PS51186">
    <property type="entry name" value="GNAT"/>
    <property type="match status" value="1"/>
</dbReference>
<reference evidence="3" key="1">
    <citation type="submission" date="2016-10" db="EMBL/GenBank/DDBJ databases">
        <authorList>
            <person name="Varghese N."/>
            <person name="Submissions S."/>
        </authorList>
    </citation>
    <scope>NUCLEOTIDE SEQUENCE [LARGE SCALE GENOMIC DNA]</scope>
    <source>
        <strain evidence="3">8N4</strain>
    </source>
</reference>
<evidence type="ECO:0000313" key="3">
    <source>
        <dbReference type="Proteomes" id="UP000242515"/>
    </source>
</evidence>
<dbReference type="GO" id="GO:0016747">
    <property type="term" value="F:acyltransferase activity, transferring groups other than amino-acyl groups"/>
    <property type="evidence" value="ECO:0007669"/>
    <property type="project" value="InterPro"/>
</dbReference>
<dbReference type="STRING" id="988801.SAMN05216522_10946"/>
<organism evidence="2 3">
    <name type="scientific">Rosenbergiella nectarea</name>
    <dbReference type="NCBI Taxonomy" id="988801"/>
    <lineage>
        <taxon>Bacteria</taxon>
        <taxon>Pseudomonadati</taxon>
        <taxon>Pseudomonadota</taxon>
        <taxon>Gammaproteobacteria</taxon>
        <taxon>Enterobacterales</taxon>
        <taxon>Erwiniaceae</taxon>
        <taxon>Rosenbergiella</taxon>
    </lineage>
</organism>
<keyword evidence="2" id="KW-0808">Transferase</keyword>
<evidence type="ECO:0000313" key="2">
    <source>
        <dbReference type="EMBL" id="SEQ96232.1"/>
    </source>
</evidence>
<proteinExistence type="predicted"/>
<dbReference type="AlphaFoldDB" id="A0A1H9KAX9"/>
<feature type="domain" description="N-acetyltransferase" evidence="1">
    <location>
        <begin position="9"/>
        <end position="173"/>
    </location>
</feature>
<dbReference type="PANTHER" id="PTHR43792">
    <property type="entry name" value="GNAT FAMILY, PUTATIVE (AFU_ORTHOLOGUE AFUA_3G00765)-RELATED-RELATED"/>
    <property type="match status" value="1"/>
</dbReference>